<organism evidence="2 3">
    <name type="scientific">Rhodococcus opacus</name>
    <name type="common">Nocardia opaca</name>
    <dbReference type="NCBI Taxonomy" id="37919"/>
    <lineage>
        <taxon>Bacteria</taxon>
        <taxon>Bacillati</taxon>
        <taxon>Actinomycetota</taxon>
        <taxon>Actinomycetes</taxon>
        <taxon>Mycobacteriales</taxon>
        <taxon>Nocardiaceae</taxon>
        <taxon>Rhodococcus</taxon>
    </lineage>
</organism>
<reference evidence="2 3" key="1">
    <citation type="submission" date="2014-07" db="EMBL/GenBank/DDBJ databases">
        <title>Genome Sequence of Rhodococcus opacus Strain R7, a Biodegrader of Mono- and Polycyclic Aromatic Hydrocarbons.</title>
        <authorList>
            <person name="Di Gennaro P."/>
            <person name="Zampolli J."/>
            <person name="Presti I."/>
            <person name="Cappelletti M."/>
            <person name="D'Ursi P."/>
            <person name="Orro A."/>
            <person name="Mezzelani A."/>
            <person name="Milanesi L."/>
        </authorList>
    </citation>
    <scope>NUCLEOTIDE SEQUENCE [LARGE SCALE GENOMIC DNA]</scope>
    <source>
        <strain evidence="2 3">R7</strain>
    </source>
</reference>
<sequence length="107" mass="11086">MRVQGLSGKGQMCFAECLRLGGVGVYELGDFLRVRAPGNDQLSLADQLAHPRADHVHSDDRPVGGLGAGADDLDPTGGAENLTLSVSSEVVDDRRDVSVLLACAGLG</sequence>
<evidence type="ECO:0000313" key="3">
    <source>
        <dbReference type="Proteomes" id="UP000028488"/>
    </source>
</evidence>
<evidence type="ECO:0000313" key="2">
    <source>
        <dbReference type="EMBL" id="AII08285.1"/>
    </source>
</evidence>
<feature type="compositionally biased region" description="Basic and acidic residues" evidence="1">
    <location>
        <begin position="52"/>
        <end position="62"/>
    </location>
</feature>
<name>A0A076EQF8_RHOOP</name>
<dbReference type="EMBL" id="CP008947">
    <property type="protein sequence ID" value="AII08285.1"/>
    <property type="molecule type" value="Genomic_DNA"/>
</dbReference>
<gene>
    <name evidence="2" type="ORF">EP51_28140</name>
</gene>
<evidence type="ECO:0000256" key="1">
    <source>
        <dbReference type="SAM" id="MobiDB-lite"/>
    </source>
</evidence>
<feature type="region of interest" description="Disordered" evidence="1">
    <location>
        <begin position="52"/>
        <end position="79"/>
    </location>
</feature>
<dbReference type="AlphaFoldDB" id="A0A076EQF8"/>
<dbReference type="Proteomes" id="UP000028488">
    <property type="component" value="Chromosome"/>
</dbReference>
<accession>A0A076EQF8</accession>
<proteinExistence type="predicted"/>
<protein>
    <submittedName>
        <fullName evidence="2">Uncharacterized protein</fullName>
    </submittedName>
</protein>